<proteinExistence type="predicted"/>
<name>A0A1I2L200_9FLAO</name>
<dbReference type="Proteomes" id="UP000199116">
    <property type="component" value="Unassembled WGS sequence"/>
</dbReference>
<dbReference type="RefSeq" id="WP_232228852.1">
    <property type="nucleotide sequence ID" value="NZ_FOOH01000006.1"/>
</dbReference>
<accession>A0A1I2L200</accession>
<evidence type="ECO:0000313" key="2">
    <source>
        <dbReference type="Proteomes" id="UP000199116"/>
    </source>
</evidence>
<organism evidence="1 2">
    <name type="scientific">Salegentibacter agarivorans</name>
    <dbReference type="NCBI Taxonomy" id="345907"/>
    <lineage>
        <taxon>Bacteria</taxon>
        <taxon>Pseudomonadati</taxon>
        <taxon>Bacteroidota</taxon>
        <taxon>Flavobacteriia</taxon>
        <taxon>Flavobacteriales</taxon>
        <taxon>Flavobacteriaceae</taxon>
        <taxon>Salegentibacter</taxon>
    </lineage>
</organism>
<keyword evidence="2" id="KW-1185">Reference proteome</keyword>
<protein>
    <submittedName>
        <fullName evidence="1">Uncharacterized protein</fullName>
    </submittedName>
</protein>
<dbReference type="AlphaFoldDB" id="A0A1I2L200"/>
<sequence length="132" mass="15856">MMKKVELKLYQVSEQKKKTIYDYVDEYVSNKYDIRFNEISPEFQISIKGKHSWEDFEVNSLLIELAKSNIEVNPGKLDIYLRSNLIARFNPIAEYFDKLPKWVGGDHIRKLASYLPTRESEEFLYHFRKWLV</sequence>
<gene>
    <name evidence="1" type="ORF">SAMN04488033_10631</name>
</gene>
<evidence type="ECO:0000313" key="1">
    <source>
        <dbReference type="EMBL" id="SFF71477.1"/>
    </source>
</evidence>
<reference evidence="2" key="1">
    <citation type="submission" date="2016-10" db="EMBL/GenBank/DDBJ databases">
        <authorList>
            <person name="Varghese N."/>
            <person name="Submissions S."/>
        </authorList>
    </citation>
    <scope>NUCLEOTIDE SEQUENCE [LARGE SCALE GENOMIC DNA]</scope>
    <source>
        <strain evidence="2">DSM 23515</strain>
    </source>
</reference>
<dbReference type="EMBL" id="FOOH01000006">
    <property type="protein sequence ID" value="SFF71477.1"/>
    <property type="molecule type" value="Genomic_DNA"/>
</dbReference>